<dbReference type="OrthoDB" id="20872at2759"/>
<dbReference type="InterPro" id="IPR036770">
    <property type="entry name" value="Ankyrin_rpt-contain_sf"/>
</dbReference>
<evidence type="ECO:0000313" key="5">
    <source>
        <dbReference type="Proteomes" id="UP000315496"/>
    </source>
</evidence>
<evidence type="ECO:0000259" key="3">
    <source>
        <dbReference type="PROSITE" id="PS50011"/>
    </source>
</evidence>
<gene>
    <name evidence="4" type="ORF">GMRT_14202</name>
</gene>
<proteinExistence type="predicted"/>
<dbReference type="GO" id="GO:0004672">
    <property type="term" value="F:protein kinase activity"/>
    <property type="evidence" value="ECO:0007669"/>
    <property type="project" value="InterPro"/>
</dbReference>
<dbReference type="SUPFAM" id="SSF48403">
    <property type="entry name" value="Ankyrin repeat"/>
    <property type="match status" value="3"/>
</dbReference>
<dbReference type="PROSITE" id="PS50297">
    <property type="entry name" value="ANK_REP_REGION"/>
    <property type="match status" value="3"/>
</dbReference>
<dbReference type="InterPro" id="IPR000719">
    <property type="entry name" value="Prot_kinase_dom"/>
</dbReference>
<dbReference type="PANTHER" id="PTHR24120:SF4">
    <property type="entry name" value="GH07239P"/>
    <property type="match status" value="1"/>
</dbReference>
<dbReference type="VEuPathDB" id="GiardiaDB:GMRT_14202"/>
<keyword evidence="4" id="KW-0418">Kinase</keyword>
<dbReference type="Gene3D" id="1.25.40.20">
    <property type="entry name" value="Ankyrin repeat-containing domain"/>
    <property type="match status" value="6"/>
</dbReference>
<feature type="compositionally biased region" description="Polar residues" evidence="2">
    <location>
        <begin position="968"/>
        <end position="978"/>
    </location>
</feature>
<dbReference type="InterPro" id="IPR011009">
    <property type="entry name" value="Kinase-like_dom_sf"/>
</dbReference>
<dbReference type="PANTHER" id="PTHR24120">
    <property type="entry name" value="GH07239P"/>
    <property type="match status" value="1"/>
</dbReference>
<feature type="region of interest" description="Disordered" evidence="2">
    <location>
        <begin position="965"/>
        <end position="1048"/>
    </location>
</feature>
<feature type="repeat" description="ANK" evidence="1">
    <location>
        <begin position="1382"/>
        <end position="1404"/>
    </location>
</feature>
<evidence type="ECO:0000256" key="1">
    <source>
        <dbReference type="PROSITE-ProRule" id="PRU00023"/>
    </source>
</evidence>
<dbReference type="GO" id="GO:0005524">
    <property type="term" value="F:ATP binding"/>
    <property type="evidence" value="ECO:0007669"/>
    <property type="project" value="InterPro"/>
</dbReference>
<keyword evidence="1" id="KW-0040">ANK repeat</keyword>
<dbReference type="InterPro" id="IPR002110">
    <property type="entry name" value="Ankyrin_rpt"/>
</dbReference>
<feature type="compositionally biased region" description="Polar residues" evidence="2">
    <location>
        <begin position="1004"/>
        <end position="1018"/>
    </location>
</feature>
<feature type="repeat" description="ANK" evidence="1">
    <location>
        <begin position="1320"/>
        <end position="1352"/>
    </location>
</feature>
<dbReference type="PROSITE" id="PS50088">
    <property type="entry name" value="ANK_REPEAT"/>
    <property type="match status" value="4"/>
</dbReference>
<reference evidence="4 5" key="1">
    <citation type="submission" date="2019-05" db="EMBL/GenBank/DDBJ databases">
        <title>The compact genome of Giardia muris reveals important steps in the evolution of intestinal protozoan parasites.</title>
        <authorList>
            <person name="Xu F."/>
            <person name="Jimenez-Gonzalez A."/>
            <person name="Einarsson E."/>
            <person name="Astvaldsson A."/>
            <person name="Peirasmaki D."/>
            <person name="Eckmann L."/>
            <person name="Andersson J.O."/>
            <person name="Svard S.G."/>
            <person name="Jerlstrom-Hultqvist J."/>
        </authorList>
    </citation>
    <scope>NUCLEOTIDE SEQUENCE [LARGE SCALE GENOMIC DNA]</scope>
    <source>
        <strain evidence="4 5">Roberts-Thomson</strain>
    </source>
</reference>
<keyword evidence="4" id="KW-0808">Transferase</keyword>
<feature type="repeat" description="ANK" evidence="1">
    <location>
        <begin position="1289"/>
        <end position="1321"/>
    </location>
</feature>
<dbReference type="SUPFAM" id="SSF56112">
    <property type="entry name" value="Protein kinase-like (PK-like)"/>
    <property type="match status" value="1"/>
</dbReference>
<dbReference type="Pfam" id="PF12796">
    <property type="entry name" value="Ank_2"/>
    <property type="match status" value="6"/>
</dbReference>
<dbReference type="Proteomes" id="UP000315496">
    <property type="component" value="Chromosome 1"/>
</dbReference>
<evidence type="ECO:0000313" key="4">
    <source>
        <dbReference type="EMBL" id="TNJ30259.1"/>
    </source>
</evidence>
<dbReference type="Gene3D" id="3.30.200.20">
    <property type="entry name" value="Phosphorylase Kinase, domain 1"/>
    <property type="match status" value="1"/>
</dbReference>
<keyword evidence="5" id="KW-1185">Reference proteome</keyword>
<dbReference type="Gene3D" id="1.10.510.10">
    <property type="entry name" value="Transferase(Phosphotransferase) domain 1"/>
    <property type="match status" value="1"/>
</dbReference>
<feature type="domain" description="Protein kinase" evidence="3">
    <location>
        <begin position="10"/>
        <end position="356"/>
    </location>
</feature>
<feature type="repeat" description="ANK" evidence="1">
    <location>
        <begin position="1351"/>
        <end position="1383"/>
    </location>
</feature>
<sequence length="1467" mass="160710">MQQPAFERQYELRYLIARDAISSMYTVRRLKDRKLFLARTFDLQALNPDDRARADEETSLAQRVSHPNILQYRELRFSASNEIMSVIMRYEQLTSLDKIFADCVAKRLQIEERQVWSMVADLLDATLYILRLDSDGSPENGIEFANFTPKNVFLTPDGRIRLKSLRHRVSNSALLHAAGTPYSALESMAQQSININTRSLQSMQSMQSLRRGDTRSLAVEQSLAIPDNVYTNIYNTIDMQAQNTMRAIHAVAQRPVYANPLEEYYKCQVPGYYLYGLERQLLYAIGLFLYEMCTFKRYNYKTVEGVRPRVPAGEIVLPGYSLAIQETCRHLLDVESAVTALDLMSLPEIRDVHPIIAANFSTGRQDELISAMLASINNGTVDPAKSELTSLKNESREESTLFAHIPERTLTMTSISRAASARGSFSMPSRFVRGRPSSAADPSLLISAEPAGRVDSLYVRPIDAMCEPDVTPGEEYFSQCPHLRRPVLRQVAEKTPLMFAVEQGDIASTKEHLSAYGGCVLEDGTCALHLAISRFYFAIADLLVPFEGVYIDNEEHLTTSILRQMTPPLPNGRTPLMEALIQGDVAAAYSLRNLYATMQDDDGLTALMHAVLHRNGAMVRVLAPLETGYVDKNGCCAAYYACQMGLRTDLQVLIERERNLLKSSGFTPLMMAAAVDDSMSVASLCKKHCTMQDAHGMTALMVAAICASPETILKIAPFEAGMHDSTGKTALMYAIMGKNEANALALVDFETFNVDSEGRTALMYCAMVSFPPLVGPLLPSEARQVDYAGSSALMLAIENKSIGVASLLADVEGGIQNNQGETALMMALHNGIDNIINQLITADAGRVSKTGNLATLEALHAGKAVVCSKLAVIEQKLLAKQGFTPLMMTVLKFETDFNKHLSDVGKQTEDGLTALMMAIMLNNTVAINALTEYEQDIADTQGRHASDYAPRSRSATPVLTAALAGGASMNSRSTNATPTELLKASRPQLRSMTRSSILEPDPPSVSSTPQFQTRSTTPGLRPVSSAVRSQARMTTRPPRSASATITPDMKRTAYDSYRRISLDEGSEGGVESNPRNSLILAVLSGDVQRCKQNIHLTRQVFGHTNKTALIISADRGFLDCAILLADKEAGLQTTTGWTALMRAVVRRHCEICAVLASKECKLRNHRGATALMLAAELGLDPVVAILAPYEGGLRRNDEYTALMLAAKRGYAGVCQLLVHYEARMARKDGITALMYAVQNQHLDIVRILSERECVMQLENGWTAAMMAARLGFAAALPLLPTEFCMQNENGSTALMLAAQSNHIEAARYLVSHESRIKNKQGATALMLAAESGYDEVCKLLIPQEAGLRTNGGSTALMFAAQLGHVDCVRLLMTAEAGIQRPDGTTALMLAAQDGKNEVIELLVKVEGGFQDDFGGTALMRAARQGNQKGVAYLLEERELQRQDGQTAYDIAMAHGHERCAALLREGL</sequence>
<dbReference type="EMBL" id="VDLU01000001">
    <property type="protein sequence ID" value="TNJ30259.1"/>
    <property type="molecule type" value="Genomic_DNA"/>
</dbReference>
<name>A0A4Z1TCE8_GIAMU</name>
<organism evidence="4 5">
    <name type="scientific">Giardia muris</name>
    <dbReference type="NCBI Taxonomy" id="5742"/>
    <lineage>
        <taxon>Eukaryota</taxon>
        <taxon>Metamonada</taxon>
        <taxon>Diplomonadida</taxon>
        <taxon>Hexamitidae</taxon>
        <taxon>Giardiinae</taxon>
        <taxon>Giardia</taxon>
    </lineage>
</organism>
<dbReference type="Pfam" id="PF00023">
    <property type="entry name" value="Ank"/>
    <property type="match status" value="3"/>
</dbReference>
<comment type="caution">
    <text evidence="4">The sequence shown here is derived from an EMBL/GenBank/DDBJ whole genome shotgun (WGS) entry which is preliminary data.</text>
</comment>
<evidence type="ECO:0000256" key="2">
    <source>
        <dbReference type="SAM" id="MobiDB-lite"/>
    </source>
</evidence>
<dbReference type="SMART" id="SM00248">
    <property type="entry name" value="ANK"/>
    <property type="match status" value="20"/>
</dbReference>
<protein>
    <submittedName>
        <fullName evidence="4">Kinase, NEK</fullName>
    </submittedName>
</protein>
<accession>A0A4Z1TCE8</accession>
<dbReference type="PROSITE" id="PS50011">
    <property type="entry name" value="PROTEIN_KINASE_DOM"/>
    <property type="match status" value="1"/>
</dbReference>